<evidence type="ECO:0000256" key="8">
    <source>
        <dbReference type="PROSITE-ProRule" id="PRU00221"/>
    </source>
</evidence>
<dbReference type="PRINTS" id="PR00320">
    <property type="entry name" value="GPROTEINBRPT"/>
</dbReference>
<feature type="repeat" description="WD" evidence="8">
    <location>
        <begin position="105"/>
        <end position="137"/>
    </location>
</feature>
<feature type="repeat" description="WD" evidence="8">
    <location>
        <begin position="21"/>
        <end position="62"/>
    </location>
</feature>
<dbReference type="GO" id="GO:0005737">
    <property type="term" value="C:cytoplasm"/>
    <property type="evidence" value="ECO:0007669"/>
    <property type="project" value="UniProtKB-SubCell"/>
</dbReference>
<dbReference type="Pfam" id="PF00400">
    <property type="entry name" value="WD40"/>
    <property type="match status" value="4"/>
</dbReference>
<dbReference type="InterPro" id="IPR015943">
    <property type="entry name" value="WD40/YVTN_repeat-like_dom_sf"/>
</dbReference>
<organism evidence="9 10">
    <name type="scientific">Crypturellus undulatus</name>
    <dbReference type="NCBI Taxonomy" id="48396"/>
    <lineage>
        <taxon>Eukaryota</taxon>
        <taxon>Metazoa</taxon>
        <taxon>Chordata</taxon>
        <taxon>Craniata</taxon>
        <taxon>Vertebrata</taxon>
        <taxon>Euteleostomi</taxon>
        <taxon>Archelosauria</taxon>
        <taxon>Archosauria</taxon>
        <taxon>Dinosauria</taxon>
        <taxon>Saurischia</taxon>
        <taxon>Theropoda</taxon>
        <taxon>Coelurosauria</taxon>
        <taxon>Aves</taxon>
        <taxon>Palaeognathae</taxon>
        <taxon>Tinamiformes</taxon>
        <taxon>Tinamidae</taxon>
        <taxon>Crypturellus</taxon>
    </lineage>
</organism>
<keyword evidence="4" id="KW-0677">Repeat</keyword>
<dbReference type="InterPro" id="IPR019775">
    <property type="entry name" value="WD40_repeat_CS"/>
</dbReference>
<dbReference type="PANTHER" id="PTHR22842:SF3">
    <property type="entry name" value="WD REPEAT DOMAIN-CONTAINING PROTEIN 83"/>
    <property type="match status" value="1"/>
</dbReference>
<protein>
    <recommendedName>
        <fullName evidence="6">WD repeat domain-containing protein 83</fullName>
    </recommendedName>
    <alternativeName>
        <fullName evidence="7">Mitogen-activated protein kinase organizer 1</fullName>
    </alternativeName>
</protein>
<dbReference type="PANTHER" id="PTHR22842">
    <property type="entry name" value="WD40 REPEAT PROTEIN"/>
    <property type="match status" value="1"/>
</dbReference>
<accession>A0A7K4LCY0</accession>
<dbReference type="Gene3D" id="2.130.10.10">
    <property type="entry name" value="YVTN repeat-like/Quinoprotein amine dehydrogenase"/>
    <property type="match status" value="2"/>
</dbReference>
<dbReference type="EMBL" id="VWPW01010161">
    <property type="protein sequence ID" value="NWJ02481.1"/>
    <property type="molecule type" value="Genomic_DNA"/>
</dbReference>
<evidence type="ECO:0000256" key="2">
    <source>
        <dbReference type="ARBA" id="ARBA00022490"/>
    </source>
</evidence>
<dbReference type="FunFam" id="2.130.10.10:FF:000273">
    <property type="entry name" value="WD repeat domain-containing protein 83"/>
    <property type="match status" value="1"/>
</dbReference>
<dbReference type="InterPro" id="IPR051980">
    <property type="entry name" value="WD_repeat_MORG1"/>
</dbReference>
<reference evidence="9 10" key="1">
    <citation type="submission" date="2019-09" db="EMBL/GenBank/DDBJ databases">
        <title>Bird 10,000 Genomes (B10K) Project - Family phase.</title>
        <authorList>
            <person name="Zhang G."/>
        </authorList>
    </citation>
    <scope>NUCLEOTIDE SEQUENCE [LARGE SCALE GENOMIC DNA]</scope>
    <source>
        <strain evidence="9">B10K-MSB-37135</strain>
        <tissue evidence="9">Heart</tissue>
    </source>
</reference>
<dbReference type="InterPro" id="IPR036322">
    <property type="entry name" value="WD40_repeat_dom_sf"/>
</dbReference>
<keyword evidence="10" id="KW-1185">Reference proteome</keyword>
<evidence type="ECO:0000256" key="4">
    <source>
        <dbReference type="ARBA" id="ARBA00022737"/>
    </source>
</evidence>
<dbReference type="InterPro" id="IPR001680">
    <property type="entry name" value="WD40_rpt"/>
</dbReference>
<keyword evidence="3 8" id="KW-0853">WD repeat</keyword>
<comment type="similarity">
    <text evidence="5">Belongs to the WD repeat MORG1 family.</text>
</comment>
<keyword evidence="2" id="KW-0963">Cytoplasm</keyword>
<evidence type="ECO:0000313" key="9">
    <source>
        <dbReference type="EMBL" id="NWJ02481.1"/>
    </source>
</evidence>
<comment type="subcellular location">
    <subcellularLocation>
        <location evidence="1">Cytoplasm</location>
    </subcellularLocation>
</comment>
<comment type="caution">
    <text evidence="9">The sequence shown here is derived from an EMBL/GenBank/DDBJ whole genome shotgun (WGS) entry which is preliminary data.</text>
</comment>
<evidence type="ECO:0000256" key="1">
    <source>
        <dbReference type="ARBA" id="ARBA00004496"/>
    </source>
</evidence>
<proteinExistence type="inferred from homology"/>
<feature type="repeat" description="WD" evidence="8">
    <location>
        <begin position="63"/>
        <end position="104"/>
    </location>
</feature>
<dbReference type="SUPFAM" id="SSF50978">
    <property type="entry name" value="WD40 repeat-like"/>
    <property type="match status" value="1"/>
</dbReference>
<evidence type="ECO:0000256" key="3">
    <source>
        <dbReference type="ARBA" id="ARBA00022574"/>
    </source>
</evidence>
<feature type="non-terminal residue" evidence="9">
    <location>
        <position position="314"/>
    </location>
</feature>
<evidence type="ECO:0000256" key="6">
    <source>
        <dbReference type="ARBA" id="ARBA00040453"/>
    </source>
</evidence>
<dbReference type="SMART" id="SM00320">
    <property type="entry name" value="WD40"/>
    <property type="match status" value="7"/>
</dbReference>
<sequence>MAFPQPRPGPAELPRRLVRSIECGQGAVRAARFNADGNYCVTGGSDKTLKLWNPRKGTLLRSYLGHGYEVLDAAGSFDNSQLCSGSADKTVALWDVATGQVLRKFRGHAGKVNSVQFNEEATVIVSGSIDSSVRCWDCRSRRPDPVQVLDEAKDGVSSVKVSDHEILAGSVDGRVRRYDLRAGELYSDYVGSPVTCVCFTKDGQCVLVASLAAPLRLLDKDTGEMLGEYSGHHSSTCRLDCVLSERDTHVGCASEDGAVYFWDLVEGSLATRLPVGRGAVQSLAFHPAQPVLLAATGATLQLWDTGTEEGDAAT</sequence>
<dbReference type="GO" id="GO:0071013">
    <property type="term" value="C:catalytic step 2 spliceosome"/>
    <property type="evidence" value="ECO:0007669"/>
    <property type="project" value="TreeGrafter"/>
</dbReference>
<evidence type="ECO:0000256" key="7">
    <source>
        <dbReference type="ARBA" id="ARBA00042222"/>
    </source>
</evidence>
<dbReference type="PROSITE" id="PS50294">
    <property type="entry name" value="WD_REPEATS_REGION"/>
    <property type="match status" value="3"/>
</dbReference>
<feature type="non-terminal residue" evidence="9">
    <location>
        <position position="1"/>
    </location>
</feature>
<evidence type="ECO:0000313" key="10">
    <source>
        <dbReference type="Proteomes" id="UP000534426"/>
    </source>
</evidence>
<dbReference type="PROSITE" id="PS50082">
    <property type="entry name" value="WD_REPEATS_2"/>
    <property type="match status" value="3"/>
</dbReference>
<dbReference type="CDD" id="cd00200">
    <property type="entry name" value="WD40"/>
    <property type="match status" value="1"/>
</dbReference>
<dbReference type="PROSITE" id="PS00678">
    <property type="entry name" value="WD_REPEATS_1"/>
    <property type="match status" value="1"/>
</dbReference>
<gene>
    <name evidence="9" type="primary">Wdr83</name>
    <name evidence="9" type="ORF">CRYUND_R14653</name>
</gene>
<dbReference type="InterPro" id="IPR020472">
    <property type="entry name" value="WD40_PAC1"/>
</dbReference>
<evidence type="ECO:0000256" key="5">
    <source>
        <dbReference type="ARBA" id="ARBA00038145"/>
    </source>
</evidence>
<name>A0A7K4LCY0_9AVES</name>
<dbReference type="AlphaFoldDB" id="A0A7K4LCY0"/>
<dbReference type="Proteomes" id="UP000534426">
    <property type="component" value="Unassembled WGS sequence"/>
</dbReference>
<dbReference type="GO" id="GO:0000398">
    <property type="term" value="P:mRNA splicing, via spliceosome"/>
    <property type="evidence" value="ECO:0007669"/>
    <property type="project" value="TreeGrafter"/>
</dbReference>